<dbReference type="SUPFAM" id="SSF89796">
    <property type="entry name" value="CoA-transferase family III (CaiB/BaiF)"/>
    <property type="match status" value="1"/>
</dbReference>
<dbReference type="Proteomes" id="UP001589867">
    <property type="component" value="Unassembled WGS sequence"/>
</dbReference>
<dbReference type="InterPro" id="IPR023606">
    <property type="entry name" value="CoA-Trfase_III_dom_1_sf"/>
</dbReference>
<reference evidence="1 2" key="1">
    <citation type="submission" date="2024-09" db="EMBL/GenBank/DDBJ databases">
        <authorList>
            <person name="Sun Q."/>
            <person name="Mori K."/>
        </authorList>
    </citation>
    <scope>NUCLEOTIDE SEQUENCE [LARGE SCALE GENOMIC DNA]</scope>
    <source>
        <strain evidence="1 2">TBRC 3947</strain>
    </source>
</reference>
<organism evidence="1 2">
    <name type="scientific">Phytohabitans kaempferiae</name>
    <dbReference type="NCBI Taxonomy" id="1620943"/>
    <lineage>
        <taxon>Bacteria</taxon>
        <taxon>Bacillati</taxon>
        <taxon>Actinomycetota</taxon>
        <taxon>Actinomycetes</taxon>
        <taxon>Micromonosporales</taxon>
        <taxon>Micromonosporaceae</taxon>
    </lineage>
</organism>
<dbReference type="RefSeq" id="WP_377253095.1">
    <property type="nucleotide sequence ID" value="NZ_JBHLUH010000039.1"/>
</dbReference>
<evidence type="ECO:0000313" key="2">
    <source>
        <dbReference type="Proteomes" id="UP001589867"/>
    </source>
</evidence>
<dbReference type="InterPro" id="IPR050509">
    <property type="entry name" value="CoA-transferase_III"/>
</dbReference>
<keyword evidence="2" id="KW-1185">Reference proteome</keyword>
<evidence type="ECO:0000313" key="1">
    <source>
        <dbReference type="EMBL" id="MFC0530015.1"/>
    </source>
</evidence>
<dbReference type="PANTHER" id="PTHR48228:SF5">
    <property type="entry name" value="ALPHA-METHYLACYL-COA RACEMASE"/>
    <property type="match status" value="1"/>
</dbReference>
<name>A0ABV6M5N9_9ACTN</name>
<sequence length="385" mass="40634">MSEPTAGTGPLAGLKVIELQGLGPGPFCAMLLSDFGADVVRVERAQSVAAAQGPPPPDVLARGRRSIGIDLKSPDGVETLLRLVDRADVLVEGFRPGVTERLGAGPDACLARNPRLIYGRVTGWGRSGPYAPHAGHDINYLALAGALWSIGRDGEAPVAPLTYVGDFGGGGMLLTIGICAALAERASSGRGQVVDAAMVDGAALLNSFIYGMRAMGMWGEERGRNLLDTGAPFYDTYETADGKWVAVGALEPHFYRNLVDTLGLDGVPRTPPGPEGWPALRARFTEVFRTRTRDEWCDLLEGAEACFAPVLSPWEAPAHPHNAARETFVESDGMVQPAPAPRFSRTPARIAGPVPSPGQHTGEILAEWGFAPEEIEKLRAGGGVA</sequence>
<dbReference type="PANTHER" id="PTHR48228">
    <property type="entry name" value="SUCCINYL-COA--D-CITRAMALATE COA-TRANSFERASE"/>
    <property type="match status" value="1"/>
</dbReference>
<dbReference type="Gene3D" id="3.30.1540.10">
    <property type="entry name" value="formyl-coa transferase, domain 3"/>
    <property type="match status" value="1"/>
</dbReference>
<accession>A0ABV6M5N9</accession>
<dbReference type="InterPro" id="IPR003673">
    <property type="entry name" value="CoA-Trfase_fam_III"/>
</dbReference>
<dbReference type="Gene3D" id="3.40.50.10540">
    <property type="entry name" value="Crotonobetainyl-coa:carnitine coa-transferase, domain 1"/>
    <property type="match status" value="1"/>
</dbReference>
<dbReference type="EMBL" id="JBHLUH010000039">
    <property type="protein sequence ID" value="MFC0530015.1"/>
    <property type="molecule type" value="Genomic_DNA"/>
</dbReference>
<dbReference type="Pfam" id="PF02515">
    <property type="entry name" value="CoA_transf_3"/>
    <property type="match status" value="1"/>
</dbReference>
<comment type="caution">
    <text evidence="1">The sequence shown here is derived from an EMBL/GenBank/DDBJ whole genome shotgun (WGS) entry which is preliminary data.</text>
</comment>
<proteinExistence type="predicted"/>
<keyword evidence="1" id="KW-0808">Transferase</keyword>
<gene>
    <name evidence="1" type="ORF">ACFFIA_20335</name>
</gene>
<protein>
    <submittedName>
        <fullName evidence="1">CaiB/BaiF CoA transferase family protein</fullName>
    </submittedName>
</protein>
<dbReference type="InterPro" id="IPR044855">
    <property type="entry name" value="CoA-Trfase_III_dom3_sf"/>
</dbReference>
<dbReference type="GO" id="GO:0016740">
    <property type="term" value="F:transferase activity"/>
    <property type="evidence" value="ECO:0007669"/>
    <property type="project" value="UniProtKB-KW"/>
</dbReference>